<feature type="non-terminal residue" evidence="5">
    <location>
        <position position="205"/>
    </location>
</feature>
<keyword evidence="3" id="KW-1133">Transmembrane helix</keyword>
<keyword evidence="4" id="KW-0472">Membrane</keyword>
<reference evidence="5" key="1">
    <citation type="submission" date="2015-11" db="EMBL/GenBank/DDBJ databases">
        <title>De novo transcriptome assembly of four potential Pierce s Disease insect vectors from Arizona vineyards.</title>
        <authorList>
            <person name="Tassone E.E."/>
        </authorList>
    </citation>
    <scope>NUCLEOTIDE SEQUENCE</scope>
</reference>
<evidence type="ECO:0000256" key="2">
    <source>
        <dbReference type="ARBA" id="ARBA00022692"/>
    </source>
</evidence>
<organism evidence="5">
    <name type="scientific">Graphocephala atropunctata</name>
    <dbReference type="NCBI Taxonomy" id="36148"/>
    <lineage>
        <taxon>Eukaryota</taxon>
        <taxon>Metazoa</taxon>
        <taxon>Ecdysozoa</taxon>
        <taxon>Arthropoda</taxon>
        <taxon>Hexapoda</taxon>
        <taxon>Insecta</taxon>
        <taxon>Pterygota</taxon>
        <taxon>Neoptera</taxon>
        <taxon>Paraneoptera</taxon>
        <taxon>Hemiptera</taxon>
        <taxon>Auchenorrhyncha</taxon>
        <taxon>Membracoidea</taxon>
        <taxon>Cicadellidae</taxon>
        <taxon>Cicadellinae</taxon>
        <taxon>Cicadellini</taxon>
        <taxon>Graphocephala</taxon>
    </lineage>
</organism>
<dbReference type="AlphaFoldDB" id="A0A1B6LH63"/>
<feature type="non-terminal residue" evidence="5">
    <location>
        <position position="1"/>
    </location>
</feature>
<proteinExistence type="predicted"/>
<sequence length="205" mass="22339">TGSVESPGGLYVVPLHLLISGNISQSLQLIKGGVNEAPVLVDLNKDGTEDIVAISDDRVTAIDGVTLDQLWNITSTSLFGKLQLLNSPTLAYFNDDDIPDLLFTHMVGSSYPEYYFSQTTVVEGRTGAPLLDQPMTSSASVDIPGLTLSVSGQGNDFFLYWAAVCVGHEETQQRFAFLNSTPIKQRAKADLCKLRFNSTLDMRLY</sequence>
<evidence type="ECO:0000256" key="3">
    <source>
        <dbReference type="ARBA" id="ARBA00022989"/>
    </source>
</evidence>
<protein>
    <submittedName>
        <fullName evidence="5">Uncharacterized protein</fullName>
    </submittedName>
</protein>
<evidence type="ECO:0000256" key="4">
    <source>
        <dbReference type="ARBA" id="ARBA00023136"/>
    </source>
</evidence>
<keyword evidence="2" id="KW-0812">Transmembrane</keyword>
<dbReference type="EMBL" id="GEBQ01016931">
    <property type="protein sequence ID" value="JAT23046.1"/>
    <property type="molecule type" value="Transcribed_RNA"/>
</dbReference>
<dbReference type="SUPFAM" id="SSF69318">
    <property type="entry name" value="Integrin alpha N-terminal domain"/>
    <property type="match status" value="1"/>
</dbReference>
<dbReference type="PANTHER" id="PTHR21419:SF30">
    <property type="entry name" value="IG-LIKE DOMAIN-CONTAINING PROTEIN"/>
    <property type="match status" value="1"/>
</dbReference>
<name>A0A1B6LH63_9HEMI</name>
<dbReference type="InterPro" id="IPR028994">
    <property type="entry name" value="Integrin_alpha_N"/>
</dbReference>
<dbReference type="InterPro" id="IPR045232">
    <property type="entry name" value="FAM234"/>
</dbReference>
<dbReference type="PANTHER" id="PTHR21419">
    <property type="match status" value="1"/>
</dbReference>
<gene>
    <name evidence="5" type="ORF">g.53560</name>
</gene>
<evidence type="ECO:0000256" key="1">
    <source>
        <dbReference type="ARBA" id="ARBA00004167"/>
    </source>
</evidence>
<accession>A0A1B6LH63</accession>
<comment type="subcellular location">
    <subcellularLocation>
        <location evidence="1">Membrane</location>
        <topology evidence="1">Single-pass membrane protein</topology>
    </subcellularLocation>
</comment>
<evidence type="ECO:0000313" key="5">
    <source>
        <dbReference type="EMBL" id="JAT23046.1"/>
    </source>
</evidence>
<dbReference type="GO" id="GO:0016020">
    <property type="term" value="C:membrane"/>
    <property type="evidence" value="ECO:0007669"/>
    <property type="project" value="UniProtKB-SubCell"/>
</dbReference>